<dbReference type="Pfam" id="PF25957">
    <property type="entry name" value="DUF7994"/>
    <property type="match status" value="1"/>
</dbReference>
<feature type="transmembrane region" description="Helical" evidence="1">
    <location>
        <begin position="94"/>
        <end position="115"/>
    </location>
</feature>
<dbReference type="AlphaFoldDB" id="A0A1I4CDQ1"/>
<dbReference type="RefSeq" id="WP_089866776.1">
    <property type="nucleotide sequence ID" value="NZ_FOTC01000001.1"/>
</dbReference>
<feature type="transmembrane region" description="Helical" evidence="1">
    <location>
        <begin position="31"/>
        <end position="50"/>
    </location>
</feature>
<organism evidence="2 3">
    <name type="scientific">Halogranum rubrum</name>
    <dbReference type="NCBI Taxonomy" id="553466"/>
    <lineage>
        <taxon>Archaea</taxon>
        <taxon>Methanobacteriati</taxon>
        <taxon>Methanobacteriota</taxon>
        <taxon>Stenosarchaea group</taxon>
        <taxon>Halobacteria</taxon>
        <taxon>Halobacteriales</taxon>
        <taxon>Haloferacaceae</taxon>
    </lineage>
</organism>
<evidence type="ECO:0000256" key="1">
    <source>
        <dbReference type="SAM" id="Phobius"/>
    </source>
</evidence>
<keyword evidence="1" id="KW-0812">Transmembrane</keyword>
<sequence>MRRLFVLVAVGTLLLAGVFLAIFGPPSHATTWVWYGAFVVGGLSILVGGLREAVTVGSTRVPWYVFVGVGQLLFAFSMVVMNADELLSGTSETLFGPLVGLACALFLVFFGVDYVRGGVYMRLPTTE</sequence>
<proteinExistence type="predicted"/>
<keyword evidence="3" id="KW-1185">Reference proteome</keyword>
<reference evidence="3" key="1">
    <citation type="submission" date="2016-10" db="EMBL/GenBank/DDBJ databases">
        <authorList>
            <person name="Varghese N."/>
            <person name="Submissions S."/>
        </authorList>
    </citation>
    <scope>NUCLEOTIDE SEQUENCE [LARGE SCALE GENOMIC DNA]</scope>
    <source>
        <strain evidence="3">CGMCC 1.7738</strain>
    </source>
</reference>
<evidence type="ECO:0000313" key="2">
    <source>
        <dbReference type="EMBL" id="SFK79322.1"/>
    </source>
</evidence>
<name>A0A1I4CDQ1_9EURY</name>
<feature type="transmembrane region" description="Helical" evidence="1">
    <location>
        <begin position="62"/>
        <end position="82"/>
    </location>
</feature>
<protein>
    <submittedName>
        <fullName evidence="2">Uncharacterized protein</fullName>
    </submittedName>
</protein>
<accession>A0A1I4CDQ1</accession>
<dbReference type="EMBL" id="FOTC01000001">
    <property type="protein sequence ID" value="SFK79322.1"/>
    <property type="molecule type" value="Genomic_DNA"/>
</dbReference>
<dbReference type="InterPro" id="IPR058307">
    <property type="entry name" value="DUF7994"/>
</dbReference>
<dbReference type="Proteomes" id="UP000199607">
    <property type="component" value="Unassembled WGS sequence"/>
</dbReference>
<dbReference type="STRING" id="553466.SAMN04487950_1117"/>
<keyword evidence="1" id="KW-1133">Transmembrane helix</keyword>
<gene>
    <name evidence="2" type="ORF">SAMN04487950_1117</name>
</gene>
<evidence type="ECO:0000313" key="3">
    <source>
        <dbReference type="Proteomes" id="UP000199607"/>
    </source>
</evidence>
<keyword evidence="1" id="KW-0472">Membrane</keyword>